<dbReference type="Gene3D" id="1.10.10.10">
    <property type="entry name" value="Winged helix-like DNA-binding domain superfamily/Winged helix DNA-binding domain"/>
    <property type="match status" value="1"/>
</dbReference>
<evidence type="ECO:0000256" key="2">
    <source>
        <dbReference type="ARBA" id="ARBA00023015"/>
    </source>
</evidence>
<dbReference type="Pfam" id="PF00126">
    <property type="entry name" value="HTH_1"/>
    <property type="match status" value="1"/>
</dbReference>
<comment type="similarity">
    <text evidence="1">Belongs to the LysR transcriptional regulatory family.</text>
</comment>
<keyword evidence="7" id="KW-1185">Reference proteome</keyword>
<dbReference type="SUPFAM" id="SSF53850">
    <property type="entry name" value="Periplasmic binding protein-like II"/>
    <property type="match status" value="1"/>
</dbReference>
<dbReference type="InterPro" id="IPR036390">
    <property type="entry name" value="WH_DNA-bd_sf"/>
</dbReference>
<feature type="domain" description="HTH lysR-type" evidence="5">
    <location>
        <begin position="1"/>
        <end position="58"/>
    </location>
</feature>
<reference evidence="6" key="1">
    <citation type="submission" date="2022-03" db="EMBL/GenBank/DDBJ databases">
        <title>Draft Genome Sequence of Firmicute Strain S0AB, a Heterotrophic Iron/Sulfur-Oxidizing Extreme Acidophile.</title>
        <authorList>
            <person name="Vergara E."/>
            <person name="Pakostova E."/>
            <person name="Johnson D.B."/>
            <person name="Holmes D.S."/>
        </authorList>
    </citation>
    <scope>NUCLEOTIDE SEQUENCE</scope>
    <source>
        <strain evidence="6">S0AB</strain>
    </source>
</reference>
<dbReference type="PROSITE" id="PS50931">
    <property type="entry name" value="HTH_LYSR"/>
    <property type="match status" value="1"/>
</dbReference>
<dbReference type="InterPro" id="IPR000847">
    <property type="entry name" value="LysR_HTH_N"/>
</dbReference>
<organism evidence="6 7">
    <name type="scientific">Sulfoacidibacillus ferrooxidans</name>
    <dbReference type="NCBI Taxonomy" id="2005001"/>
    <lineage>
        <taxon>Bacteria</taxon>
        <taxon>Bacillati</taxon>
        <taxon>Bacillota</taxon>
        <taxon>Bacilli</taxon>
        <taxon>Bacillales</taxon>
        <taxon>Alicyclobacillaceae</taxon>
        <taxon>Sulfoacidibacillus</taxon>
    </lineage>
</organism>
<dbReference type="AlphaFoldDB" id="A0A9X1V949"/>
<dbReference type="InterPro" id="IPR047788">
    <property type="entry name" value="LysR-like_Sec_metab"/>
</dbReference>
<sequence length="295" mass="32830">MNLKRFIALMEVADRSSFSEAAIKLGLTQPAVSKQIKTLEQELGVTLFYREQANAQLTEAGVIAYQTGKRLIREWEELVHSCQSFGTEITGLLHIGVSTIPGAHLLPQGLVAFRTQYPHVDLSVHVQSSADVLASLGQGSVDVAIVGILPEGPEWKIEPLQHDEMYLIGPPDTDRAIGPQDLVTLPLIARTQSSGTKRAVENALLDYYHIQARELRYIAHVEDTHTQIAMVEGGLGFAFVSSLAINRAQVKKIFVLPVVRTFYLVIAKSNQKDRLIHAFWTLMMDHFHIERDGEK</sequence>
<dbReference type="FunFam" id="1.10.10.10:FF:000001">
    <property type="entry name" value="LysR family transcriptional regulator"/>
    <property type="match status" value="1"/>
</dbReference>
<dbReference type="InterPro" id="IPR036388">
    <property type="entry name" value="WH-like_DNA-bd_sf"/>
</dbReference>
<keyword evidence="3" id="KW-0238">DNA-binding</keyword>
<dbReference type="NCBIfam" id="NF040786">
    <property type="entry name" value="LysR_Sec_metab"/>
    <property type="match status" value="1"/>
</dbReference>
<dbReference type="Gene3D" id="3.40.190.10">
    <property type="entry name" value="Periplasmic binding protein-like II"/>
    <property type="match status" value="2"/>
</dbReference>
<accession>A0A9X1V949</accession>
<dbReference type="PANTHER" id="PTHR30126">
    <property type="entry name" value="HTH-TYPE TRANSCRIPTIONAL REGULATOR"/>
    <property type="match status" value="1"/>
</dbReference>
<dbReference type="RefSeq" id="WP_241714817.1">
    <property type="nucleotide sequence ID" value="NZ_JALBUF010000007.1"/>
</dbReference>
<dbReference type="SUPFAM" id="SSF46785">
    <property type="entry name" value="Winged helix' DNA-binding domain"/>
    <property type="match status" value="1"/>
</dbReference>
<keyword evidence="2" id="KW-0805">Transcription regulation</keyword>
<evidence type="ECO:0000313" key="6">
    <source>
        <dbReference type="EMBL" id="MCI0183891.1"/>
    </source>
</evidence>
<dbReference type="PRINTS" id="PR00039">
    <property type="entry name" value="HTHLYSR"/>
</dbReference>
<evidence type="ECO:0000256" key="1">
    <source>
        <dbReference type="ARBA" id="ARBA00009437"/>
    </source>
</evidence>
<dbReference type="Pfam" id="PF03466">
    <property type="entry name" value="LysR_substrate"/>
    <property type="match status" value="1"/>
</dbReference>
<proteinExistence type="inferred from homology"/>
<comment type="caution">
    <text evidence="6">The sequence shown here is derived from an EMBL/GenBank/DDBJ whole genome shotgun (WGS) entry which is preliminary data.</text>
</comment>
<gene>
    <name evidence="6" type="primary">cmpR</name>
    <name evidence="6" type="ORF">MM817_02183</name>
</gene>
<protein>
    <submittedName>
        <fullName evidence="6">HTH-type transcriptional activator CmpR</fullName>
    </submittedName>
</protein>
<keyword evidence="4" id="KW-0804">Transcription</keyword>
<evidence type="ECO:0000256" key="4">
    <source>
        <dbReference type="ARBA" id="ARBA00023163"/>
    </source>
</evidence>
<dbReference type="GO" id="GO:0003700">
    <property type="term" value="F:DNA-binding transcription factor activity"/>
    <property type="evidence" value="ECO:0007669"/>
    <property type="project" value="InterPro"/>
</dbReference>
<name>A0A9X1V949_9BACL</name>
<dbReference type="PANTHER" id="PTHR30126:SF40">
    <property type="entry name" value="HTH-TYPE TRANSCRIPTIONAL REGULATOR GLTR"/>
    <property type="match status" value="1"/>
</dbReference>
<dbReference type="Proteomes" id="UP001139263">
    <property type="component" value="Unassembled WGS sequence"/>
</dbReference>
<dbReference type="EMBL" id="JALBUF010000007">
    <property type="protein sequence ID" value="MCI0183891.1"/>
    <property type="molecule type" value="Genomic_DNA"/>
</dbReference>
<evidence type="ECO:0000256" key="3">
    <source>
        <dbReference type="ARBA" id="ARBA00023125"/>
    </source>
</evidence>
<dbReference type="GO" id="GO:0000976">
    <property type="term" value="F:transcription cis-regulatory region binding"/>
    <property type="evidence" value="ECO:0007669"/>
    <property type="project" value="TreeGrafter"/>
</dbReference>
<dbReference type="InterPro" id="IPR005119">
    <property type="entry name" value="LysR_subst-bd"/>
</dbReference>
<evidence type="ECO:0000259" key="5">
    <source>
        <dbReference type="PROSITE" id="PS50931"/>
    </source>
</evidence>
<evidence type="ECO:0000313" key="7">
    <source>
        <dbReference type="Proteomes" id="UP001139263"/>
    </source>
</evidence>